<name>I0YJG1_COCSC</name>
<dbReference type="AlphaFoldDB" id="I0YJG1"/>
<comment type="caution">
    <text evidence="2">The sequence shown here is derived from an EMBL/GenBank/DDBJ whole genome shotgun (WGS) entry which is preliminary data.</text>
</comment>
<gene>
    <name evidence="2" type="ORF">COCSUDRAFT_45318</name>
</gene>
<keyword evidence="1" id="KW-0472">Membrane</keyword>
<evidence type="ECO:0000313" key="3">
    <source>
        <dbReference type="Proteomes" id="UP000007264"/>
    </source>
</evidence>
<sequence>MTGSAGVYIVFVVMVATFFNLLFLMLTLRVVCTRLRWRGQPHEAAQSDAERPSLPPVAPTVVLQPDNEAEQITNQCVAFEHGRLHAQVMFARKLAEPGAAQEEAGVDAKEIGPKTEAQGSQKLLNFWVASLPEQSQPEGHQAER</sequence>
<proteinExistence type="predicted"/>
<dbReference type="GeneID" id="17036415"/>
<feature type="transmembrane region" description="Helical" evidence="1">
    <location>
        <begin position="6"/>
        <end position="28"/>
    </location>
</feature>
<reference evidence="2 3" key="1">
    <citation type="journal article" date="2012" name="Genome Biol.">
        <title>The genome of the polar eukaryotic microalga coccomyxa subellipsoidea reveals traits of cold adaptation.</title>
        <authorList>
            <person name="Blanc G."/>
            <person name="Agarkova I."/>
            <person name="Grimwood J."/>
            <person name="Kuo A."/>
            <person name="Brueggeman A."/>
            <person name="Dunigan D."/>
            <person name="Gurnon J."/>
            <person name="Ladunga I."/>
            <person name="Lindquist E."/>
            <person name="Lucas S."/>
            <person name="Pangilinan J."/>
            <person name="Proschold T."/>
            <person name="Salamov A."/>
            <person name="Schmutz J."/>
            <person name="Weeks D."/>
            <person name="Yamada T."/>
            <person name="Claverie J.M."/>
            <person name="Grigoriev I."/>
            <person name="Van Etten J."/>
            <person name="Lomsadze A."/>
            <person name="Borodovsky M."/>
        </authorList>
    </citation>
    <scope>NUCLEOTIDE SEQUENCE [LARGE SCALE GENOMIC DNA]</scope>
    <source>
        <strain evidence="2 3">C-169</strain>
    </source>
</reference>
<keyword evidence="3" id="KW-1185">Reference proteome</keyword>
<accession>I0YJG1</accession>
<dbReference type="EMBL" id="AGSI01000023">
    <property type="protein sequence ID" value="EIE18530.1"/>
    <property type="molecule type" value="Genomic_DNA"/>
</dbReference>
<keyword evidence="1" id="KW-0812">Transmembrane</keyword>
<dbReference type="Proteomes" id="UP000007264">
    <property type="component" value="Unassembled WGS sequence"/>
</dbReference>
<protein>
    <submittedName>
        <fullName evidence="2">Uncharacterized protein</fullName>
    </submittedName>
</protein>
<dbReference type="RefSeq" id="XP_005643074.1">
    <property type="nucleotide sequence ID" value="XM_005643017.1"/>
</dbReference>
<evidence type="ECO:0000256" key="1">
    <source>
        <dbReference type="SAM" id="Phobius"/>
    </source>
</evidence>
<dbReference type="KEGG" id="csl:COCSUDRAFT_45318"/>
<organism evidence="2 3">
    <name type="scientific">Coccomyxa subellipsoidea (strain C-169)</name>
    <name type="common">Green microalga</name>
    <dbReference type="NCBI Taxonomy" id="574566"/>
    <lineage>
        <taxon>Eukaryota</taxon>
        <taxon>Viridiplantae</taxon>
        <taxon>Chlorophyta</taxon>
        <taxon>core chlorophytes</taxon>
        <taxon>Trebouxiophyceae</taxon>
        <taxon>Trebouxiophyceae incertae sedis</taxon>
        <taxon>Coccomyxaceae</taxon>
        <taxon>Coccomyxa</taxon>
        <taxon>Coccomyxa subellipsoidea</taxon>
    </lineage>
</organism>
<evidence type="ECO:0000313" key="2">
    <source>
        <dbReference type="EMBL" id="EIE18530.1"/>
    </source>
</evidence>
<dbReference type="OrthoDB" id="10624070at2759"/>
<keyword evidence="1" id="KW-1133">Transmembrane helix</keyword>